<dbReference type="Gene3D" id="3.40.50.2300">
    <property type="match status" value="1"/>
</dbReference>
<evidence type="ECO:0000256" key="1">
    <source>
        <dbReference type="ARBA" id="ARBA00023125"/>
    </source>
</evidence>
<dbReference type="Pfam" id="PF00486">
    <property type="entry name" value="Trans_reg_C"/>
    <property type="match status" value="1"/>
</dbReference>
<feature type="domain" description="Response regulatory" evidence="4">
    <location>
        <begin position="3"/>
        <end position="117"/>
    </location>
</feature>
<dbReference type="InterPro" id="IPR011006">
    <property type="entry name" value="CheY-like_superfamily"/>
</dbReference>
<dbReference type="InterPro" id="IPR001789">
    <property type="entry name" value="Sig_transdc_resp-reg_receiver"/>
</dbReference>
<gene>
    <name evidence="6" type="ORF">ACFSYH_13810</name>
</gene>
<keyword evidence="2" id="KW-0597">Phosphoprotein</keyword>
<evidence type="ECO:0000259" key="5">
    <source>
        <dbReference type="PROSITE" id="PS51755"/>
    </source>
</evidence>
<dbReference type="Gene3D" id="6.10.250.690">
    <property type="match status" value="1"/>
</dbReference>
<dbReference type="EMBL" id="JBHUOP010000007">
    <property type="protein sequence ID" value="MFD2841637.1"/>
    <property type="molecule type" value="Genomic_DNA"/>
</dbReference>
<accession>A0ABW5XIE8</accession>
<dbReference type="RefSeq" id="WP_377467851.1">
    <property type="nucleotide sequence ID" value="NZ_JBHUOP010000007.1"/>
</dbReference>
<dbReference type="InterPro" id="IPR036388">
    <property type="entry name" value="WH-like_DNA-bd_sf"/>
</dbReference>
<dbReference type="CDD" id="cd17624">
    <property type="entry name" value="REC_OmpR_PmrA-like"/>
    <property type="match status" value="1"/>
</dbReference>
<feature type="modified residue" description="4-aspartylphosphate" evidence="2">
    <location>
        <position position="52"/>
    </location>
</feature>
<dbReference type="PANTHER" id="PTHR48111">
    <property type="entry name" value="REGULATOR OF RPOS"/>
    <property type="match status" value="1"/>
</dbReference>
<sequence>MTRILIIEDEERIASFISKGLRAAKYEPFVVGSAREAQIALGAGSFDLVLLDIGLPDRDGLTLLKQLRSEGVTLPVIVLTARTSIDDTVASLEGGADDYMAKPFRVEELLARIKLRVRDSNDQTVDSDSQFTNGPLRIELLTRRFFIGDKSIELSAREFELAETFMRNVDIVLTREQLLSRVWGYDFDPSSNVVDVYVRYLRAKVGAQWFLTVRGVGYRMPRA</sequence>
<dbReference type="SMART" id="SM00862">
    <property type="entry name" value="Trans_reg_C"/>
    <property type="match status" value="1"/>
</dbReference>
<organism evidence="6 7">
    <name type="scientific">Populibacterium corticicola</name>
    <dbReference type="NCBI Taxonomy" id="1812826"/>
    <lineage>
        <taxon>Bacteria</taxon>
        <taxon>Bacillati</taxon>
        <taxon>Actinomycetota</taxon>
        <taxon>Actinomycetes</taxon>
        <taxon>Micrococcales</taxon>
        <taxon>Jonesiaceae</taxon>
        <taxon>Populibacterium</taxon>
    </lineage>
</organism>
<evidence type="ECO:0000256" key="2">
    <source>
        <dbReference type="PROSITE-ProRule" id="PRU00169"/>
    </source>
</evidence>
<dbReference type="InterPro" id="IPR001867">
    <property type="entry name" value="OmpR/PhoB-type_DNA-bd"/>
</dbReference>
<dbReference type="PROSITE" id="PS51755">
    <property type="entry name" value="OMPR_PHOB"/>
    <property type="match status" value="1"/>
</dbReference>
<dbReference type="PANTHER" id="PTHR48111:SF38">
    <property type="entry name" value="TWO-COMPONENT RESPONSE REGULATOR"/>
    <property type="match status" value="1"/>
</dbReference>
<evidence type="ECO:0000313" key="7">
    <source>
        <dbReference type="Proteomes" id="UP001597391"/>
    </source>
</evidence>
<feature type="DNA-binding region" description="OmpR/PhoB-type" evidence="3">
    <location>
        <begin position="128"/>
        <end position="222"/>
    </location>
</feature>
<dbReference type="CDD" id="cd00383">
    <property type="entry name" value="trans_reg_C"/>
    <property type="match status" value="1"/>
</dbReference>
<evidence type="ECO:0000259" key="4">
    <source>
        <dbReference type="PROSITE" id="PS50110"/>
    </source>
</evidence>
<evidence type="ECO:0000256" key="3">
    <source>
        <dbReference type="PROSITE-ProRule" id="PRU01091"/>
    </source>
</evidence>
<reference evidence="7" key="1">
    <citation type="journal article" date="2019" name="Int. J. Syst. Evol. Microbiol.">
        <title>The Global Catalogue of Microorganisms (GCM) 10K type strain sequencing project: providing services to taxonomists for standard genome sequencing and annotation.</title>
        <authorList>
            <consortium name="The Broad Institute Genomics Platform"/>
            <consortium name="The Broad Institute Genome Sequencing Center for Infectious Disease"/>
            <person name="Wu L."/>
            <person name="Ma J."/>
        </authorList>
    </citation>
    <scope>NUCLEOTIDE SEQUENCE [LARGE SCALE GENOMIC DNA]</scope>
    <source>
        <strain evidence="7">KCTC 33576</strain>
    </source>
</reference>
<dbReference type="SMART" id="SM00448">
    <property type="entry name" value="REC"/>
    <property type="match status" value="1"/>
</dbReference>
<feature type="domain" description="OmpR/PhoB-type" evidence="5">
    <location>
        <begin position="128"/>
        <end position="222"/>
    </location>
</feature>
<dbReference type="PROSITE" id="PS50110">
    <property type="entry name" value="RESPONSE_REGULATORY"/>
    <property type="match status" value="1"/>
</dbReference>
<keyword evidence="1 3" id="KW-0238">DNA-binding</keyword>
<proteinExistence type="predicted"/>
<evidence type="ECO:0000313" key="6">
    <source>
        <dbReference type="EMBL" id="MFD2841637.1"/>
    </source>
</evidence>
<dbReference type="InterPro" id="IPR039420">
    <property type="entry name" value="WalR-like"/>
</dbReference>
<dbReference type="Gene3D" id="1.10.10.10">
    <property type="entry name" value="Winged helix-like DNA-binding domain superfamily/Winged helix DNA-binding domain"/>
    <property type="match status" value="1"/>
</dbReference>
<keyword evidence="7" id="KW-1185">Reference proteome</keyword>
<dbReference type="Proteomes" id="UP001597391">
    <property type="component" value="Unassembled WGS sequence"/>
</dbReference>
<name>A0ABW5XIE8_9MICO</name>
<comment type="caution">
    <text evidence="6">The sequence shown here is derived from an EMBL/GenBank/DDBJ whole genome shotgun (WGS) entry which is preliminary data.</text>
</comment>
<dbReference type="SUPFAM" id="SSF52172">
    <property type="entry name" value="CheY-like"/>
    <property type="match status" value="1"/>
</dbReference>
<protein>
    <submittedName>
        <fullName evidence="6">Response regulator transcription factor</fullName>
    </submittedName>
</protein>
<dbReference type="Pfam" id="PF00072">
    <property type="entry name" value="Response_reg"/>
    <property type="match status" value="1"/>
</dbReference>